<protein>
    <submittedName>
        <fullName evidence="4">Transcriptional regulator</fullName>
    </submittedName>
</protein>
<dbReference type="PANTHER" id="PTHR34580">
    <property type="match status" value="1"/>
</dbReference>
<dbReference type="PROSITE" id="PS52050">
    <property type="entry name" value="WYL"/>
    <property type="match status" value="1"/>
</dbReference>
<dbReference type="Pfam" id="PF13280">
    <property type="entry name" value="WYL"/>
    <property type="match status" value="1"/>
</dbReference>
<evidence type="ECO:0000313" key="5">
    <source>
        <dbReference type="Proteomes" id="UP000654345"/>
    </source>
</evidence>
<dbReference type="Pfam" id="PF25583">
    <property type="entry name" value="WCX"/>
    <property type="match status" value="1"/>
</dbReference>
<feature type="domain" description="Helix-turn-helix type 11" evidence="1">
    <location>
        <begin position="11"/>
        <end position="59"/>
    </location>
</feature>
<dbReference type="Gene3D" id="1.10.10.10">
    <property type="entry name" value="Winged helix-like DNA-binding domain superfamily/Winged helix DNA-binding domain"/>
    <property type="match status" value="1"/>
</dbReference>
<dbReference type="InterPro" id="IPR036390">
    <property type="entry name" value="WH_DNA-bd_sf"/>
</dbReference>
<dbReference type="RefSeq" id="WP_201376256.1">
    <property type="nucleotide sequence ID" value="NZ_BNJG01000004.1"/>
</dbReference>
<dbReference type="InterPro" id="IPR051534">
    <property type="entry name" value="CBASS_pafABC_assoc_protein"/>
</dbReference>
<evidence type="ECO:0000259" key="1">
    <source>
        <dbReference type="Pfam" id="PF08279"/>
    </source>
</evidence>
<name>A0ABQ3V548_9CHLR</name>
<proteinExistence type="predicted"/>
<dbReference type="InterPro" id="IPR057727">
    <property type="entry name" value="WCX_dom"/>
</dbReference>
<reference evidence="4 5" key="1">
    <citation type="journal article" date="2021" name="Int. J. Syst. Evol. Microbiol.">
        <title>Reticulibacter mediterranei gen. nov., sp. nov., within the new family Reticulibacteraceae fam. nov., and Ktedonospora formicarum gen. nov., sp. nov., Ktedonobacter robiniae sp. nov., Dictyobacter formicarum sp. nov. and Dictyobacter arantiisoli sp. nov., belonging to the class Ktedonobacteria.</title>
        <authorList>
            <person name="Yabe S."/>
            <person name="Zheng Y."/>
            <person name="Wang C.M."/>
            <person name="Sakai Y."/>
            <person name="Abe K."/>
            <person name="Yokota A."/>
            <person name="Donadio S."/>
            <person name="Cavaletti L."/>
            <person name="Monciardini P."/>
        </authorList>
    </citation>
    <scope>NUCLEOTIDE SEQUENCE [LARGE SCALE GENOMIC DNA]</scope>
    <source>
        <strain evidence="4 5">SOSP1-30</strain>
    </source>
</reference>
<dbReference type="EMBL" id="BNJG01000004">
    <property type="protein sequence ID" value="GHO60076.1"/>
    <property type="molecule type" value="Genomic_DNA"/>
</dbReference>
<keyword evidence="5" id="KW-1185">Reference proteome</keyword>
<dbReference type="PIRSF" id="PIRSF016838">
    <property type="entry name" value="PafC"/>
    <property type="match status" value="1"/>
</dbReference>
<organism evidence="4 5">
    <name type="scientific">Ktedonobacter robiniae</name>
    <dbReference type="NCBI Taxonomy" id="2778365"/>
    <lineage>
        <taxon>Bacteria</taxon>
        <taxon>Bacillati</taxon>
        <taxon>Chloroflexota</taxon>
        <taxon>Ktedonobacteria</taxon>
        <taxon>Ktedonobacterales</taxon>
        <taxon>Ktedonobacteraceae</taxon>
        <taxon>Ktedonobacter</taxon>
    </lineage>
</organism>
<accession>A0ABQ3V548</accession>
<feature type="domain" description="WCX" evidence="3">
    <location>
        <begin position="261"/>
        <end position="336"/>
    </location>
</feature>
<dbReference type="InterPro" id="IPR026881">
    <property type="entry name" value="WYL_dom"/>
</dbReference>
<sequence>MQRFDRILGMLLFLRSGQIVSASELARHFTISTRTVYRDLETLSLLGVPLYAERGREGGFQLLEGYFLPPLMFTQNEAVAVLLGLALQKNLRVTPFPTEALMAEKKLLAALPERLRAVLAKTENVIGVEQLPEDIFHPETGFTTKKEPEGNAGLNESDIISIFFQAILEGKQVAFQYPSRRKQQGYEIQVTPYGLFWDRNHWYLVGRPSNRSGAWTWRSDRIIDIRPLKHGGTTLDEFDIREMLGRSWLKDAITQWSQQAPVKILLSPRQAERLQQDWYYRHARFEQLENGQIMMTFGESDATIVLELLRWLGPEAELIEPRVWRAKVREDLQQMLTKYDSDHQS</sequence>
<evidence type="ECO:0000259" key="3">
    <source>
        <dbReference type="Pfam" id="PF25583"/>
    </source>
</evidence>
<feature type="domain" description="WYL" evidence="2">
    <location>
        <begin position="162"/>
        <end position="226"/>
    </location>
</feature>
<dbReference type="Pfam" id="PF08279">
    <property type="entry name" value="HTH_11"/>
    <property type="match status" value="1"/>
</dbReference>
<dbReference type="PANTHER" id="PTHR34580:SF1">
    <property type="entry name" value="PROTEIN PAFC"/>
    <property type="match status" value="1"/>
</dbReference>
<dbReference type="InterPro" id="IPR013196">
    <property type="entry name" value="HTH_11"/>
</dbReference>
<dbReference type="InterPro" id="IPR028349">
    <property type="entry name" value="PafC-like"/>
</dbReference>
<dbReference type="SUPFAM" id="SSF46785">
    <property type="entry name" value="Winged helix' DNA-binding domain"/>
    <property type="match status" value="1"/>
</dbReference>
<dbReference type="Proteomes" id="UP000654345">
    <property type="component" value="Unassembled WGS sequence"/>
</dbReference>
<gene>
    <name evidence="4" type="ORF">KSB_85510</name>
</gene>
<comment type="caution">
    <text evidence="4">The sequence shown here is derived from an EMBL/GenBank/DDBJ whole genome shotgun (WGS) entry which is preliminary data.</text>
</comment>
<evidence type="ECO:0000313" key="4">
    <source>
        <dbReference type="EMBL" id="GHO60076.1"/>
    </source>
</evidence>
<dbReference type="InterPro" id="IPR036388">
    <property type="entry name" value="WH-like_DNA-bd_sf"/>
</dbReference>
<evidence type="ECO:0000259" key="2">
    <source>
        <dbReference type="Pfam" id="PF13280"/>
    </source>
</evidence>